<dbReference type="EMBL" id="GBXM01012681">
    <property type="protein sequence ID" value="JAH95896.1"/>
    <property type="molecule type" value="Transcribed_RNA"/>
</dbReference>
<reference evidence="1" key="2">
    <citation type="journal article" date="2015" name="Fish Shellfish Immunol.">
        <title>Early steps in the European eel (Anguilla anguilla)-Vibrio vulnificus interaction in the gills: Role of the RtxA13 toxin.</title>
        <authorList>
            <person name="Callol A."/>
            <person name="Pajuelo D."/>
            <person name="Ebbesson L."/>
            <person name="Teles M."/>
            <person name="MacKenzie S."/>
            <person name="Amaro C."/>
        </authorList>
    </citation>
    <scope>NUCLEOTIDE SEQUENCE</scope>
</reference>
<name>A0A0E9X0C8_ANGAN</name>
<proteinExistence type="predicted"/>
<evidence type="ECO:0000313" key="1">
    <source>
        <dbReference type="EMBL" id="JAH95896.1"/>
    </source>
</evidence>
<dbReference type="AlphaFoldDB" id="A0A0E9X0C8"/>
<sequence>MMPQQHSITDGNHKYYVIMKNTNPGHRCVAFALYKSRKSTFTAFTVYMNNQSSS</sequence>
<reference evidence="1" key="1">
    <citation type="submission" date="2014-11" db="EMBL/GenBank/DDBJ databases">
        <authorList>
            <person name="Amaro Gonzalez C."/>
        </authorList>
    </citation>
    <scope>NUCLEOTIDE SEQUENCE</scope>
</reference>
<organism evidence="1">
    <name type="scientific">Anguilla anguilla</name>
    <name type="common">European freshwater eel</name>
    <name type="synonym">Muraena anguilla</name>
    <dbReference type="NCBI Taxonomy" id="7936"/>
    <lineage>
        <taxon>Eukaryota</taxon>
        <taxon>Metazoa</taxon>
        <taxon>Chordata</taxon>
        <taxon>Craniata</taxon>
        <taxon>Vertebrata</taxon>
        <taxon>Euteleostomi</taxon>
        <taxon>Actinopterygii</taxon>
        <taxon>Neopterygii</taxon>
        <taxon>Teleostei</taxon>
        <taxon>Anguilliformes</taxon>
        <taxon>Anguillidae</taxon>
        <taxon>Anguilla</taxon>
    </lineage>
</organism>
<protein>
    <submittedName>
        <fullName evidence="1">Uncharacterized protein</fullName>
    </submittedName>
</protein>
<accession>A0A0E9X0C8</accession>